<protein>
    <submittedName>
        <fullName evidence="1">Uncharacterized protein</fullName>
    </submittedName>
</protein>
<evidence type="ECO:0000313" key="1">
    <source>
        <dbReference type="EMBL" id="VAW22851.1"/>
    </source>
</evidence>
<organism evidence="1">
    <name type="scientific">hydrothermal vent metagenome</name>
    <dbReference type="NCBI Taxonomy" id="652676"/>
    <lineage>
        <taxon>unclassified sequences</taxon>
        <taxon>metagenomes</taxon>
        <taxon>ecological metagenomes</taxon>
    </lineage>
</organism>
<name>A0A3B0TVY5_9ZZZZ</name>
<gene>
    <name evidence="1" type="ORF">MNBD_ALPHA11-806</name>
</gene>
<sequence length="38" mass="4336">MVAKSAKFFASILTCNFNTQSMEPSPYLQKRRKSPLKS</sequence>
<accession>A0A3B0TVY5</accession>
<proteinExistence type="predicted"/>
<reference evidence="1" key="1">
    <citation type="submission" date="2018-06" db="EMBL/GenBank/DDBJ databases">
        <authorList>
            <person name="Zhirakovskaya E."/>
        </authorList>
    </citation>
    <scope>NUCLEOTIDE SEQUENCE</scope>
</reference>
<dbReference type="AlphaFoldDB" id="A0A3B0TVY5"/>
<dbReference type="EMBL" id="UOEQ01000433">
    <property type="protein sequence ID" value="VAW22851.1"/>
    <property type="molecule type" value="Genomic_DNA"/>
</dbReference>